<evidence type="ECO:0000313" key="2">
    <source>
        <dbReference type="EMBL" id="ONM46321.1"/>
    </source>
</evidence>
<evidence type="ECO:0000313" key="3">
    <source>
        <dbReference type="Proteomes" id="UP000188836"/>
    </source>
</evidence>
<gene>
    <name evidence="2" type="ORF">B0T46_23830</name>
</gene>
<name>A0A1W0B7T7_9NOCA</name>
<evidence type="ECO:0000259" key="1">
    <source>
        <dbReference type="Pfam" id="PF13649"/>
    </source>
</evidence>
<dbReference type="Pfam" id="PF13649">
    <property type="entry name" value="Methyltransf_25"/>
    <property type="match status" value="1"/>
</dbReference>
<reference evidence="2 3" key="1">
    <citation type="journal article" date="2016" name="Antonie Van Leeuwenhoek">
        <title>Nocardia donostiensis sp. nov., isolated from human respiratory specimens.</title>
        <authorList>
            <person name="Ercibengoa M."/>
            <person name="Bell M."/>
            <person name="Marimon J.M."/>
            <person name="Humrighouse B."/>
            <person name="Klenk H.P."/>
            <person name="Potter G."/>
            <person name="Perez-Trallero E."/>
        </authorList>
    </citation>
    <scope>NUCLEOTIDE SEQUENCE [LARGE SCALE GENOMIC DNA]</scope>
    <source>
        <strain evidence="2 3">X1655</strain>
    </source>
</reference>
<dbReference type="STRING" id="1538463.B0T36_19945"/>
<organism evidence="2 3">
    <name type="scientific">Nocardia donostiensis</name>
    <dbReference type="NCBI Taxonomy" id="1538463"/>
    <lineage>
        <taxon>Bacteria</taxon>
        <taxon>Bacillati</taxon>
        <taxon>Actinomycetota</taxon>
        <taxon>Actinomycetes</taxon>
        <taxon>Mycobacteriales</taxon>
        <taxon>Nocardiaceae</taxon>
        <taxon>Nocardia</taxon>
    </lineage>
</organism>
<keyword evidence="3" id="KW-1185">Reference proteome</keyword>
<dbReference type="Gene3D" id="3.40.50.150">
    <property type="entry name" value="Vaccinia Virus protein VP39"/>
    <property type="match status" value="1"/>
</dbReference>
<comment type="caution">
    <text evidence="2">The sequence shown here is derived from an EMBL/GenBank/DDBJ whole genome shotgun (WGS) entry which is preliminary data.</text>
</comment>
<sequence length="221" mass="24222">MVADRQVRVSGPVLVTALAGVDTSAGPVVEIGAGTGRVTEIIAEVLPGARVLAAEPCDPMRAVLTARVLRGDLRDRVTVVAESAQTLPLPDRISAAVVFGVVNHLTPDERVDLLRRLARRLPQGAPIVVELMGGTRAQPVRRTRILREPIGGLVYEWWGSAEPVTDRRLHWRTTWKVLRGDELVRLVREDYDWELVGLDELAEETGLRSRLLGPEIGVLTT</sequence>
<dbReference type="Proteomes" id="UP000188836">
    <property type="component" value="Unassembled WGS sequence"/>
</dbReference>
<dbReference type="AlphaFoldDB" id="A0A1W0B7T7"/>
<proteinExistence type="predicted"/>
<protein>
    <recommendedName>
        <fullName evidence="1">Methyltransferase domain-containing protein</fullName>
    </recommendedName>
</protein>
<accession>A0A1W0B7T7</accession>
<dbReference type="InterPro" id="IPR029063">
    <property type="entry name" value="SAM-dependent_MTases_sf"/>
</dbReference>
<feature type="domain" description="Methyltransferase" evidence="1">
    <location>
        <begin position="28"/>
        <end position="123"/>
    </location>
</feature>
<dbReference type="EMBL" id="MUMY01000027">
    <property type="protein sequence ID" value="ONM46321.1"/>
    <property type="molecule type" value="Genomic_DNA"/>
</dbReference>
<dbReference type="InterPro" id="IPR041698">
    <property type="entry name" value="Methyltransf_25"/>
</dbReference>
<dbReference type="SUPFAM" id="SSF53335">
    <property type="entry name" value="S-adenosyl-L-methionine-dependent methyltransferases"/>
    <property type="match status" value="1"/>
</dbReference>